<evidence type="ECO:0000256" key="5">
    <source>
        <dbReference type="ARBA" id="ARBA00023237"/>
    </source>
</evidence>
<keyword evidence="2" id="KW-0812">Transmembrane</keyword>
<dbReference type="GO" id="GO:0019867">
    <property type="term" value="C:outer membrane"/>
    <property type="evidence" value="ECO:0007669"/>
    <property type="project" value="InterPro"/>
</dbReference>
<dbReference type="Gene3D" id="2.40.160.50">
    <property type="entry name" value="membrane protein fhac: a member of the omp85/tpsb transporter family"/>
    <property type="match status" value="1"/>
</dbReference>
<accession>A0A5J4SM03</accession>
<dbReference type="Pfam" id="PF01103">
    <property type="entry name" value="Omp85"/>
    <property type="match status" value="1"/>
</dbReference>
<name>A0A5J4SM03_9ZZZZ</name>
<evidence type="ECO:0000256" key="4">
    <source>
        <dbReference type="ARBA" id="ARBA00023136"/>
    </source>
</evidence>
<comment type="caution">
    <text evidence="7">The sequence shown here is derived from an EMBL/GenBank/DDBJ whole genome shotgun (WGS) entry which is preliminary data.</text>
</comment>
<sequence length="772" mass="87725">MIFTGILFLASCSTTKNLPEGAALYIGQKKMQIDSLPKTQTGHIVWEEIEAVLSASPNNSLFGSSTMRYWTPVGLWIYNRYVNAKTKLGKFIFDKLATKPVFISTINPDIRVKVANNLLHDYGYFNGTVSYELFPHAKNPKKVKLQYLINTKTPYKLDSVAYERFSPEAKQILLDGRGASLLRKGDQFSVVQLDEERNRLSALLRNRGYYYFRPDFISYRADTTQSFGKVNLQIIPKAGLPASALRRWYIGDISVHLYGLNGEMPNDSLRYEKVDIYYDKKLKVRPEVIQKTLRFEKGQLFTERRNTRTHDNLMGLGIFRYAEIQYDTPYPNNSEKTGMDSILNVTVKTTYDLPYDSELEFNFATKSNDQMGPGAAYNVTKRNVFGGGEAFSVRLRGSYEWQTYSSAIDSVSAINSYELGASASLTFPRVVFPKLSKQTNDFQSITMFRLNAGQLNRAGFFKMLSFGGEVTYIFQPSRTYRHVITPFKLTFNTLQQTTKEFDNVINANPVLFRSLSNQFIPSMNYIHTYDNTAYFASRRRQNLFRIETSLTSTGNITSLIYKLTGHGDFNEQKELLGAHFAQFLKLTEDIRYTWNIDRNQSLAMRLNGGIIYSYGNSSVSPYNEQFFVGGANSIRAFTVRSIGPGSYRPEVQSQSGYSYMDQTGDVKLEGNLEYRFRILKDIHGAVFFDAGNIWILRSDSDRPGGKISLKNLPNDIALGTGAGLRYDLSALVIRLDCGMALHIPYTTSRKGYYNIPKFTEGLGLHFAVGYPF</sequence>
<dbReference type="InterPro" id="IPR000184">
    <property type="entry name" value="Bac_surfAg_D15"/>
</dbReference>
<keyword evidence="3" id="KW-0732">Signal</keyword>
<reference evidence="7" key="1">
    <citation type="submission" date="2019-03" db="EMBL/GenBank/DDBJ databases">
        <title>Single cell metagenomics reveals metabolic interactions within the superorganism composed of flagellate Streblomastix strix and complex community of Bacteroidetes bacteria on its surface.</title>
        <authorList>
            <person name="Treitli S.C."/>
            <person name="Kolisko M."/>
            <person name="Husnik F."/>
            <person name="Keeling P."/>
            <person name="Hampl V."/>
        </authorList>
    </citation>
    <scope>NUCLEOTIDE SEQUENCE</scope>
    <source>
        <strain evidence="7">STM</strain>
    </source>
</reference>
<evidence type="ECO:0000259" key="6">
    <source>
        <dbReference type="Pfam" id="PF01103"/>
    </source>
</evidence>
<evidence type="ECO:0000256" key="1">
    <source>
        <dbReference type="ARBA" id="ARBA00004370"/>
    </source>
</evidence>
<keyword evidence="5" id="KW-0998">Cell outer membrane</keyword>
<comment type="subcellular location">
    <subcellularLocation>
        <location evidence="1">Membrane</location>
    </subcellularLocation>
</comment>
<keyword evidence="4" id="KW-0472">Membrane</keyword>
<dbReference type="AlphaFoldDB" id="A0A5J4SM03"/>
<evidence type="ECO:0000256" key="3">
    <source>
        <dbReference type="ARBA" id="ARBA00022729"/>
    </source>
</evidence>
<gene>
    <name evidence="7" type="ORF">EZS27_006168</name>
</gene>
<dbReference type="PANTHER" id="PTHR12815">
    <property type="entry name" value="SORTING AND ASSEMBLY MACHINERY SAMM50 PROTEIN FAMILY MEMBER"/>
    <property type="match status" value="1"/>
</dbReference>
<dbReference type="InterPro" id="IPR039910">
    <property type="entry name" value="D15-like"/>
</dbReference>
<feature type="domain" description="Bacterial surface antigen (D15)" evidence="6">
    <location>
        <begin position="383"/>
        <end position="742"/>
    </location>
</feature>
<evidence type="ECO:0000313" key="7">
    <source>
        <dbReference type="EMBL" id="KAA6346290.1"/>
    </source>
</evidence>
<dbReference type="PANTHER" id="PTHR12815:SF47">
    <property type="entry name" value="TRANSLOCATION AND ASSEMBLY MODULE SUBUNIT TAMA"/>
    <property type="match status" value="1"/>
</dbReference>
<protein>
    <submittedName>
        <fullName evidence="7">Outer membrane protein assembly factor BamA</fullName>
    </submittedName>
</protein>
<evidence type="ECO:0000256" key="2">
    <source>
        <dbReference type="ARBA" id="ARBA00022692"/>
    </source>
</evidence>
<dbReference type="EMBL" id="SNRY01000135">
    <property type="protein sequence ID" value="KAA6346290.1"/>
    <property type="molecule type" value="Genomic_DNA"/>
</dbReference>
<proteinExistence type="predicted"/>
<organism evidence="7">
    <name type="scientific">termite gut metagenome</name>
    <dbReference type="NCBI Taxonomy" id="433724"/>
    <lineage>
        <taxon>unclassified sequences</taxon>
        <taxon>metagenomes</taxon>
        <taxon>organismal metagenomes</taxon>
    </lineage>
</organism>
<dbReference type="Gene3D" id="3.10.20.310">
    <property type="entry name" value="membrane protein fhac"/>
    <property type="match status" value="1"/>
</dbReference>